<keyword evidence="1" id="KW-0175">Coiled coil</keyword>
<reference evidence="2 3" key="1">
    <citation type="submission" date="2021-03" db="EMBL/GenBank/DDBJ databases">
        <title>Muricauda sp. CAU 1631 isolated from Incheon.</title>
        <authorList>
            <person name="Kim W."/>
        </authorList>
    </citation>
    <scope>NUCLEOTIDE SEQUENCE [LARGE SCALE GENOMIC DNA]</scope>
    <source>
        <strain evidence="2 3">CAU 1631</strain>
    </source>
</reference>
<organism evidence="2 3">
    <name type="scientific">[Muricauda] lutisoli</name>
    <dbReference type="NCBI Taxonomy" id="2816035"/>
    <lineage>
        <taxon>Bacteria</taxon>
        <taxon>Pseudomonadati</taxon>
        <taxon>Bacteroidota</taxon>
        <taxon>Flavobacteriia</taxon>
        <taxon>Flavobacteriales</taxon>
        <taxon>Flavobacteriaceae</taxon>
        <taxon>Allomuricauda</taxon>
    </lineage>
</organism>
<gene>
    <name evidence="2" type="ORF">J0X13_02700</name>
</gene>
<dbReference type="Proteomes" id="UP000664163">
    <property type="component" value="Unassembled WGS sequence"/>
</dbReference>
<dbReference type="RefSeq" id="WP_207069927.1">
    <property type="nucleotide sequence ID" value="NZ_JAFLND010000001.1"/>
</dbReference>
<evidence type="ECO:0000256" key="1">
    <source>
        <dbReference type="SAM" id="Coils"/>
    </source>
</evidence>
<comment type="caution">
    <text evidence="2">The sequence shown here is derived from an EMBL/GenBank/DDBJ whole genome shotgun (WGS) entry which is preliminary data.</text>
</comment>
<feature type="coiled-coil region" evidence="1">
    <location>
        <begin position="44"/>
        <end position="71"/>
    </location>
</feature>
<accession>A0ABS3ETI0</accession>
<protein>
    <submittedName>
        <fullName evidence="2">Uncharacterized protein</fullName>
    </submittedName>
</protein>
<proteinExistence type="predicted"/>
<sequence length="240" mass="28195">MGKNQTKKAIVSKSNFQKSKKKVLTKTEDVVQAQKESQKKDSQLIAEQKKNNDLANELIEAQKKLDHLQSETIKRVMGSGYLRVLVHQIQTDKIRLIAESMSNYPIYDAEIRIIDLEKIKNCPKEMVDGVEKLLFKCWEERTKVYGNKQINSRKIRPINFTKKVGADNINLQIITTSRHSTIIQYSIINPKTKKHNYRIFEKIENNYTLLEKDLHDTNEKIFEQTFPYKKEIEFYSNEDL</sequence>
<name>A0ABS3ETI0_9FLAO</name>
<dbReference type="EMBL" id="JAFLND010000001">
    <property type="protein sequence ID" value="MBO0329438.1"/>
    <property type="molecule type" value="Genomic_DNA"/>
</dbReference>
<evidence type="ECO:0000313" key="3">
    <source>
        <dbReference type="Proteomes" id="UP000664163"/>
    </source>
</evidence>
<evidence type="ECO:0000313" key="2">
    <source>
        <dbReference type="EMBL" id="MBO0329438.1"/>
    </source>
</evidence>
<keyword evidence="3" id="KW-1185">Reference proteome</keyword>